<name>A0A9P0LYD6_ACAOB</name>
<keyword evidence="2" id="KW-1185">Reference proteome</keyword>
<dbReference type="AlphaFoldDB" id="A0A9P0LYD6"/>
<evidence type="ECO:0000313" key="1">
    <source>
        <dbReference type="EMBL" id="CAH2003648.1"/>
    </source>
</evidence>
<organism evidence="1 2">
    <name type="scientific">Acanthoscelides obtectus</name>
    <name type="common">Bean weevil</name>
    <name type="synonym">Bruchus obtectus</name>
    <dbReference type="NCBI Taxonomy" id="200917"/>
    <lineage>
        <taxon>Eukaryota</taxon>
        <taxon>Metazoa</taxon>
        <taxon>Ecdysozoa</taxon>
        <taxon>Arthropoda</taxon>
        <taxon>Hexapoda</taxon>
        <taxon>Insecta</taxon>
        <taxon>Pterygota</taxon>
        <taxon>Neoptera</taxon>
        <taxon>Endopterygota</taxon>
        <taxon>Coleoptera</taxon>
        <taxon>Polyphaga</taxon>
        <taxon>Cucujiformia</taxon>
        <taxon>Chrysomeloidea</taxon>
        <taxon>Chrysomelidae</taxon>
        <taxon>Bruchinae</taxon>
        <taxon>Bruchini</taxon>
        <taxon>Acanthoscelides</taxon>
    </lineage>
</organism>
<protein>
    <submittedName>
        <fullName evidence="1">Uncharacterized protein</fullName>
    </submittedName>
</protein>
<evidence type="ECO:0000313" key="2">
    <source>
        <dbReference type="Proteomes" id="UP001152888"/>
    </source>
</evidence>
<comment type="caution">
    <text evidence="1">The sequence shown here is derived from an EMBL/GenBank/DDBJ whole genome shotgun (WGS) entry which is preliminary data.</text>
</comment>
<sequence length="73" mass="8347">MKTLNNLIVYPITKLINMCIGNNVFPALLKLAKILPLFKKGCENEPCNFRPISIIPIIAKIFEILLKNQICEY</sequence>
<gene>
    <name evidence="1" type="ORF">ACAOBT_LOCUS27531</name>
</gene>
<reference evidence="1" key="1">
    <citation type="submission" date="2022-03" db="EMBL/GenBank/DDBJ databases">
        <authorList>
            <person name="Sayadi A."/>
        </authorList>
    </citation>
    <scope>NUCLEOTIDE SEQUENCE</scope>
</reference>
<proteinExistence type="predicted"/>
<dbReference type="Proteomes" id="UP001152888">
    <property type="component" value="Unassembled WGS sequence"/>
</dbReference>
<dbReference type="EMBL" id="CAKOFQ010007549">
    <property type="protein sequence ID" value="CAH2003648.1"/>
    <property type="molecule type" value="Genomic_DNA"/>
</dbReference>
<accession>A0A9P0LYD6</accession>